<keyword evidence="3" id="KW-0328">Glycosyltransferase</keyword>
<feature type="transmembrane region" description="Helical" evidence="8">
    <location>
        <begin position="281"/>
        <end position="299"/>
    </location>
</feature>
<dbReference type="GO" id="GO:0016020">
    <property type="term" value="C:membrane"/>
    <property type="evidence" value="ECO:0007669"/>
    <property type="project" value="UniProtKB-SubCell"/>
</dbReference>
<dbReference type="CDD" id="cd06442">
    <property type="entry name" value="DPM1_like"/>
    <property type="match status" value="1"/>
</dbReference>
<evidence type="ECO:0000256" key="7">
    <source>
        <dbReference type="ARBA" id="ARBA00023136"/>
    </source>
</evidence>
<evidence type="ECO:0000259" key="10">
    <source>
        <dbReference type="Pfam" id="PF04138"/>
    </source>
</evidence>
<dbReference type="Proteomes" id="UP000247609">
    <property type="component" value="Unassembled WGS sequence"/>
</dbReference>
<dbReference type="Pfam" id="PF04138">
    <property type="entry name" value="GtrA_DPMS_TM"/>
    <property type="match status" value="1"/>
</dbReference>
<dbReference type="PANTHER" id="PTHR43398">
    <property type="entry name" value="DOLICHOL-PHOSPHATE MANNOSYLTRANSFERASE SUBUNIT 1"/>
    <property type="match status" value="1"/>
</dbReference>
<gene>
    <name evidence="11" type="ORF">CFR71_01950</name>
</gene>
<evidence type="ECO:0000256" key="1">
    <source>
        <dbReference type="ARBA" id="ARBA00004141"/>
    </source>
</evidence>
<feature type="domain" description="GtrA/DPMS transmembrane" evidence="10">
    <location>
        <begin position="256"/>
        <end position="371"/>
    </location>
</feature>
<proteinExistence type="inferred from homology"/>
<keyword evidence="5 8" id="KW-0812">Transmembrane</keyword>
<accession>A0A318QIH7</accession>
<dbReference type="EMBL" id="NOXG01000001">
    <property type="protein sequence ID" value="PYD77112.1"/>
    <property type="molecule type" value="Genomic_DNA"/>
</dbReference>
<dbReference type="PANTHER" id="PTHR43398:SF1">
    <property type="entry name" value="DOLICHOL-PHOSPHATE MANNOSYLTRANSFERASE SUBUNIT 1"/>
    <property type="match status" value="1"/>
</dbReference>
<evidence type="ECO:0000259" key="9">
    <source>
        <dbReference type="Pfam" id="PF00535"/>
    </source>
</evidence>
<keyword evidence="6 8" id="KW-1133">Transmembrane helix</keyword>
<feature type="transmembrane region" description="Helical" evidence="8">
    <location>
        <begin position="253"/>
        <end position="275"/>
    </location>
</feature>
<name>A0A318QIH7_9PROT</name>
<dbReference type="InterPro" id="IPR029044">
    <property type="entry name" value="Nucleotide-diphossugar_trans"/>
</dbReference>
<evidence type="ECO:0000256" key="3">
    <source>
        <dbReference type="ARBA" id="ARBA00022676"/>
    </source>
</evidence>
<dbReference type="AlphaFoldDB" id="A0A318QIH7"/>
<dbReference type="Pfam" id="PF00535">
    <property type="entry name" value="Glycos_transf_2"/>
    <property type="match status" value="1"/>
</dbReference>
<comment type="similarity">
    <text evidence="2">Belongs to the glycosyltransferase 2 family.</text>
</comment>
<dbReference type="InterPro" id="IPR039528">
    <property type="entry name" value="DPM1-like"/>
</dbReference>
<dbReference type="GO" id="GO:0009247">
    <property type="term" value="P:glycolipid biosynthetic process"/>
    <property type="evidence" value="ECO:0007669"/>
    <property type="project" value="TreeGrafter"/>
</dbReference>
<evidence type="ECO:0000313" key="11">
    <source>
        <dbReference type="EMBL" id="PYD77112.1"/>
    </source>
</evidence>
<dbReference type="GO" id="GO:0004582">
    <property type="term" value="F:dolichyl-phosphate beta-D-mannosyltransferase activity"/>
    <property type="evidence" value="ECO:0007669"/>
    <property type="project" value="InterPro"/>
</dbReference>
<feature type="transmembrane region" description="Helical" evidence="8">
    <location>
        <begin position="319"/>
        <end position="340"/>
    </location>
</feature>
<dbReference type="GO" id="GO:0000271">
    <property type="term" value="P:polysaccharide biosynthetic process"/>
    <property type="evidence" value="ECO:0007669"/>
    <property type="project" value="InterPro"/>
</dbReference>
<evidence type="ECO:0000256" key="4">
    <source>
        <dbReference type="ARBA" id="ARBA00022679"/>
    </source>
</evidence>
<keyword evidence="4" id="KW-0808">Transferase</keyword>
<organism evidence="11 12">
    <name type="scientific">Novacetimonas pomaceti</name>
    <dbReference type="NCBI Taxonomy" id="2021998"/>
    <lineage>
        <taxon>Bacteria</taxon>
        <taxon>Pseudomonadati</taxon>
        <taxon>Pseudomonadota</taxon>
        <taxon>Alphaproteobacteria</taxon>
        <taxon>Acetobacterales</taxon>
        <taxon>Acetobacteraceae</taxon>
        <taxon>Novacetimonas</taxon>
    </lineage>
</organism>
<protein>
    <submittedName>
        <fullName evidence="11">Dolichol monophosphate mannose synthase</fullName>
    </submittedName>
</protein>
<dbReference type="RefSeq" id="WP_110526331.1">
    <property type="nucleotide sequence ID" value="NZ_NOXG01000001.1"/>
</dbReference>
<evidence type="ECO:0000256" key="6">
    <source>
        <dbReference type="ARBA" id="ARBA00022989"/>
    </source>
</evidence>
<keyword evidence="7 8" id="KW-0472">Membrane</keyword>
<sequence length="374" mass="40427">MTGNQASVGENGCVPPRISVVVPCYNERANVRPMVDALHRALAGREWEVIFVDDDSPDGTIHVVRQVGARDARVRGLLRLGRRGLSSAVIEGILSSSAEIVAVMDGDMQHDERCLGQLIDAISSGGNDIAIGSRHVEGGDSRGLASRWRHMLSDAGIRIARKFLPVEVSDPMSGFFAIRRGLFVRIAPHLSGTGFKILLDIIMSAPGALRVAEVPFVFRARAAGESKLDSMVLIQFATMLLDRVCHGYLPVRFVSFCIVGLLGIGVNLAVLSVLVQCGVGFRVGQLVGTYVSMIGNFWLNNTLTYRDRRLRGGAMFRGLCLFVLSCSVGAVANIGVAQMILNDGRYWTWASVAGAAIAAVWNYAVSSTLIWKVR</sequence>
<dbReference type="Gene3D" id="3.90.550.10">
    <property type="entry name" value="Spore Coat Polysaccharide Biosynthesis Protein SpsA, Chain A"/>
    <property type="match status" value="1"/>
</dbReference>
<reference evidence="11 12" key="1">
    <citation type="submission" date="2017-07" db="EMBL/GenBank/DDBJ databases">
        <title>A draft genome sequence of Komagataeibacter sp. T5K1.</title>
        <authorList>
            <person name="Skraban J."/>
            <person name="Cleenwerck I."/>
            <person name="Vandamme P."/>
            <person name="Trcek J."/>
        </authorList>
    </citation>
    <scope>NUCLEOTIDE SEQUENCE [LARGE SCALE GENOMIC DNA]</scope>
    <source>
        <strain evidence="11 12">T5K1</strain>
    </source>
</reference>
<feature type="domain" description="Glycosyltransferase 2-like" evidence="9">
    <location>
        <begin position="19"/>
        <end position="183"/>
    </location>
</feature>
<feature type="transmembrane region" description="Helical" evidence="8">
    <location>
        <begin position="346"/>
        <end position="365"/>
    </location>
</feature>
<comment type="subcellular location">
    <subcellularLocation>
        <location evidence="1">Membrane</location>
        <topology evidence="1">Multi-pass membrane protein</topology>
    </subcellularLocation>
</comment>
<evidence type="ECO:0000256" key="2">
    <source>
        <dbReference type="ARBA" id="ARBA00006739"/>
    </source>
</evidence>
<evidence type="ECO:0000313" key="12">
    <source>
        <dbReference type="Proteomes" id="UP000247609"/>
    </source>
</evidence>
<dbReference type="InterPro" id="IPR001173">
    <property type="entry name" value="Glyco_trans_2-like"/>
</dbReference>
<dbReference type="SUPFAM" id="SSF53448">
    <property type="entry name" value="Nucleotide-diphospho-sugar transferases"/>
    <property type="match status" value="1"/>
</dbReference>
<comment type="caution">
    <text evidence="11">The sequence shown here is derived from an EMBL/GenBank/DDBJ whole genome shotgun (WGS) entry which is preliminary data.</text>
</comment>
<dbReference type="InterPro" id="IPR007267">
    <property type="entry name" value="GtrA_DPMS_TM"/>
</dbReference>
<evidence type="ECO:0000256" key="8">
    <source>
        <dbReference type="SAM" id="Phobius"/>
    </source>
</evidence>
<evidence type="ECO:0000256" key="5">
    <source>
        <dbReference type="ARBA" id="ARBA00022692"/>
    </source>
</evidence>